<dbReference type="EMBL" id="VIWP01000012">
    <property type="protein sequence ID" value="TWF47428.1"/>
    <property type="molecule type" value="Genomic_DNA"/>
</dbReference>
<dbReference type="PANTHER" id="PTHR30006">
    <property type="entry name" value="THIAMINE-BINDING PERIPLASMIC PROTEIN-RELATED"/>
    <property type="match status" value="1"/>
</dbReference>
<keyword evidence="1 2" id="KW-0732">Signal</keyword>
<gene>
    <name evidence="3" type="ORF">FHW37_11267</name>
</gene>
<dbReference type="PANTHER" id="PTHR30006:SF24">
    <property type="entry name" value="SLL0237 PROTEIN"/>
    <property type="match status" value="1"/>
</dbReference>
<reference evidence="3 4" key="1">
    <citation type="submission" date="2019-06" db="EMBL/GenBank/DDBJ databases">
        <title>Sorghum-associated microbial communities from plants grown in Nebraska, USA.</title>
        <authorList>
            <person name="Schachtman D."/>
        </authorList>
    </citation>
    <scope>NUCLEOTIDE SEQUENCE [LARGE SCALE GENOMIC DNA]</scope>
    <source>
        <strain evidence="3 4">1225</strain>
    </source>
</reference>
<dbReference type="SUPFAM" id="SSF53850">
    <property type="entry name" value="Periplasmic binding protein-like II"/>
    <property type="match status" value="1"/>
</dbReference>
<feature type="signal peptide" evidence="2">
    <location>
        <begin position="1"/>
        <end position="20"/>
    </location>
</feature>
<dbReference type="RefSeq" id="WP_186458452.1">
    <property type="nucleotide sequence ID" value="NZ_VIWP01000012.1"/>
</dbReference>
<dbReference type="InterPro" id="IPR026045">
    <property type="entry name" value="Ferric-bd"/>
</dbReference>
<name>A0A561QAN6_9HYPH</name>
<dbReference type="AlphaFoldDB" id="A0A561QAN6"/>
<evidence type="ECO:0000313" key="4">
    <source>
        <dbReference type="Proteomes" id="UP000320653"/>
    </source>
</evidence>
<evidence type="ECO:0000256" key="1">
    <source>
        <dbReference type="ARBA" id="ARBA00022729"/>
    </source>
</evidence>
<dbReference type="Proteomes" id="UP000320653">
    <property type="component" value="Unassembled WGS sequence"/>
</dbReference>
<comment type="caution">
    <text evidence="3">The sequence shown here is derived from an EMBL/GenBank/DDBJ whole genome shotgun (WGS) entry which is preliminary data.</text>
</comment>
<proteinExistence type="predicted"/>
<dbReference type="Pfam" id="PF13343">
    <property type="entry name" value="SBP_bac_6"/>
    <property type="match status" value="1"/>
</dbReference>
<feature type="chain" id="PRO_5022193884" evidence="2">
    <location>
        <begin position="21"/>
        <end position="334"/>
    </location>
</feature>
<evidence type="ECO:0000256" key="2">
    <source>
        <dbReference type="SAM" id="SignalP"/>
    </source>
</evidence>
<dbReference type="Gene3D" id="3.40.190.10">
    <property type="entry name" value="Periplasmic binding protein-like II"/>
    <property type="match status" value="2"/>
</dbReference>
<keyword evidence="4" id="KW-1185">Reference proteome</keyword>
<protein>
    <submittedName>
        <fullName evidence="3">Iron(III) transport system substrate-binding protein</fullName>
    </submittedName>
</protein>
<accession>A0A561QAN6</accession>
<organism evidence="3 4">
    <name type="scientific">Neorhizobium alkalisoli</name>
    <dbReference type="NCBI Taxonomy" id="528178"/>
    <lineage>
        <taxon>Bacteria</taxon>
        <taxon>Pseudomonadati</taxon>
        <taxon>Pseudomonadota</taxon>
        <taxon>Alphaproteobacteria</taxon>
        <taxon>Hyphomicrobiales</taxon>
        <taxon>Rhizobiaceae</taxon>
        <taxon>Rhizobium/Agrobacterium group</taxon>
        <taxon>Neorhizobium</taxon>
    </lineage>
</organism>
<sequence length="334" mass="36141">MRKLLLTLALSLSAALPAWSADQALIDAAKKEGKVVWYTSLIQDQAVRPLAKAFEAKYPGVKVDAVTGKTSELLLRITDEMKAGALQADVHHGGGAAQELLAKGALEKFIPDSAASFPADLKDTDGYWTAHVVNFLVPAYNTDMVQGGDIPKTYEDLLDPKWKGQIAWAASMSQGGPPGFIGTVLGVMGEEKGMDYLRKLAQQKIVNVPTNQRVVVDQVMQGEYPLALCTFSHHSDISAAQGAPVKWAALGPAVTNTIDPIFLLKGAPHPNAGKLLIDFIESDEGQQALAKANYIPANPKFRKEGSDPKAFTLTPQLIAKDFDRWVSIYNELFK</sequence>
<dbReference type="PIRSF" id="PIRSF002825">
    <property type="entry name" value="CfbpA"/>
    <property type="match status" value="1"/>
</dbReference>
<evidence type="ECO:0000313" key="3">
    <source>
        <dbReference type="EMBL" id="TWF47428.1"/>
    </source>
</evidence>